<dbReference type="OrthoDB" id="9783944at2"/>
<accession>A0A518IDE3</accession>
<name>A0A518IDE3_9PLAN</name>
<dbReference type="Proteomes" id="UP000318313">
    <property type="component" value="Chromosome"/>
</dbReference>
<dbReference type="PANTHER" id="PTHR31157:SF1">
    <property type="entry name" value="SCP DOMAIN-CONTAINING PROTEIN"/>
    <property type="match status" value="1"/>
</dbReference>
<proteinExistence type="predicted"/>
<evidence type="ECO:0000313" key="4">
    <source>
        <dbReference type="Proteomes" id="UP000318313"/>
    </source>
</evidence>
<keyword evidence="4" id="KW-1185">Reference proteome</keyword>
<feature type="chain" id="PRO_5021699009" evidence="1">
    <location>
        <begin position="27"/>
        <end position="151"/>
    </location>
</feature>
<dbReference type="CDD" id="cd05379">
    <property type="entry name" value="CAP_bacterial"/>
    <property type="match status" value="1"/>
</dbReference>
<organism evidence="3 4">
    <name type="scientific">Gimesia fumaroli</name>
    <dbReference type="NCBI Taxonomy" id="2527976"/>
    <lineage>
        <taxon>Bacteria</taxon>
        <taxon>Pseudomonadati</taxon>
        <taxon>Planctomycetota</taxon>
        <taxon>Planctomycetia</taxon>
        <taxon>Planctomycetales</taxon>
        <taxon>Planctomycetaceae</taxon>
        <taxon>Gimesia</taxon>
    </lineage>
</organism>
<sequence length="151" mass="16911" precursor="true">MMTIKPAWRVVLASLFCLMLIQPASSEEAPKEAAKPKEGEHDWLIKHPTILKLLKLHNQERARNGLPALTLNTKMCLKAQEHAKWMAQTGYYQHSNLPWPEIIFQGPTSAAAAVNGWIASPAHHSIMLTGTQAGFGYMVLNGQYYWVGVFQ</sequence>
<dbReference type="SUPFAM" id="SSF55797">
    <property type="entry name" value="PR-1-like"/>
    <property type="match status" value="1"/>
</dbReference>
<dbReference type="EMBL" id="CP037452">
    <property type="protein sequence ID" value="QDV51080.1"/>
    <property type="molecule type" value="Genomic_DNA"/>
</dbReference>
<reference evidence="3 4" key="1">
    <citation type="submission" date="2019-03" db="EMBL/GenBank/DDBJ databases">
        <title>Deep-cultivation of Planctomycetes and their phenomic and genomic characterization uncovers novel biology.</title>
        <authorList>
            <person name="Wiegand S."/>
            <person name="Jogler M."/>
            <person name="Boedeker C."/>
            <person name="Pinto D."/>
            <person name="Vollmers J."/>
            <person name="Rivas-Marin E."/>
            <person name="Kohn T."/>
            <person name="Peeters S.H."/>
            <person name="Heuer A."/>
            <person name="Rast P."/>
            <person name="Oberbeckmann S."/>
            <person name="Bunk B."/>
            <person name="Jeske O."/>
            <person name="Meyerdierks A."/>
            <person name="Storesund J.E."/>
            <person name="Kallscheuer N."/>
            <person name="Luecker S."/>
            <person name="Lage O.M."/>
            <person name="Pohl T."/>
            <person name="Merkel B.J."/>
            <person name="Hornburger P."/>
            <person name="Mueller R.-W."/>
            <person name="Bruemmer F."/>
            <person name="Labrenz M."/>
            <person name="Spormann A.M."/>
            <person name="Op den Camp H."/>
            <person name="Overmann J."/>
            <person name="Amann R."/>
            <person name="Jetten M.S.M."/>
            <person name="Mascher T."/>
            <person name="Medema M.H."/>
            <person name="Devos D.P."/>
            <person name="Kaster A.-K."/>
            <person name="Ovreas L."/>
            <person name="Rohde M."/>
            <person name="Galperin M.Y."/>
            <person name="Jogler C."/>
        </authorList>
    </citation>
    <scope>NUCLEOTIDE SEQUENCE [LARGE SCALE GENOMIC DNA]</scope>
    <source>
        <strain evidence="3 4">Enr17</strain>
    </source>
</reference>
<feature type="signal peptide" evidence="1">
    <location>
        <begin position="1"/>
        <end position="26"/>
    </location>
</feature>
<dbReference type="InterPro" id="IPR014044">
    <property type="entry name" value="CAP_dom"/>
</dbReference>
<dbReference type="Pfam" id="PF00188">
    <property type="entry name" value="CAP"/>
    <property type="match status" value="1"/>
</dbReference>
<keyword evidence="1" id="KW-0732">Signal</keyword>
<evidence type="ECO:0000313" key="3">
    <source>
        <dbReference type="EMBL" id="QDV51080.1"/>
    </source>
</evidence>
<feature type="domain" description="SCP" evidence="2">
    <location>
        <begin position="54"/>
        <end position="150"/>
    </location>
</feature>
<gene>
    <name evidence="3" type="ORF">Enr17x_31320</name>
</gene>
<dbReference type="PANTHER" id="PTHR31157">
    <property type="entry name" value="SCP DOMAIN-CONTAINING PROTEIN"/>
    <property type="match status" value="1"/>
</dbReference>
<dbReference type="RefSeq" id="WP_145310040.1">
    <property type="nucleotide sequence ID" value="NZ_CP037452.1"/>
</dbReference>
<evidence type="ECO:0000259" key="2">
    <source>
        <dbReference type="Pfam" id="PF00188"/>
    </source>
</evidence>
<dbReference type="InterPro" id="IPR035940">
    <property type="entry name" value="CAP_sf"/>
</dbReference>
<evidence type="ECO:0000256" key="1">
    <source>
        <dbReference type="SAM" id="SignalP"/>
    </source>
</evidence>
<protein>
    <submittedName>
        <fullName evidence="3">Cysteine-rich secretory protein family protein</fullName>
    </submittedName>
</protein>
<dbReference type="KEGG" id="gfm:Enr17x_31320"/>
<dbReference type="AlphaFoldDB" id="A0A518IDE3"/>
<dbReference type="Gene3D" id="3.40.33.10">
    <property type="entry name" value="CAP"/>
    <property type="match status" value="1"/>
</dbReference>